<dbReference type="GO" id="GO:0046872">
    <property type="term" value="F:metal ion binding"/>
    <property type="evidence" value="ECO:0007669"/>
    <property type="project" value="UniProtKB-KW"/>
</dbReference>
<dbReference type="Pfam" id="PF16199">
    <property type="entry name" value="Radical_SAM_C"/>
    <property type="match status" value="1"/>
</dbReference>
<dbReference type="InterPro" id="IPR006638">
    <property type="entry name" value="Elp3/MiaA/NifB-like_rSAM"/>
</dbReference>
<evidence type="ECO:0000256" key="2">
    <source>
        <dbReference type="ARBA" id="ARBA00022485"/>
    </source>
</evidence>
<evidence type="ECO:0000259" key="7">
    <source>
        <dbReference type="PROSITE" id="PS51918"/>
    </source>
</evidence>
<dbReference type="InterPro" id="IPR007197">
    <property type="entry name" value="rSAM"/>
</dbReference>
<dbReference type="PROSITE" id="PS51918">
    <property type="entry name" value="RADICAL_SAM"/>
    <property type="match status" value="1"/>
</dbReference>
<accession>A0A6N2U735</accession>
<dbReference type="PANTHER" id="PTHR11135:SF1">
    <property type="entry name" value="PROTEIN YHCC"/>
    <property type="match status" value="1"/>
</dbReference>
<evidence type="ECO:0000313" key="8">
    <source>
        <dbReference type="EMBL" id="VYT13239.1"/>
    </source>
</evidence>
<dbReference type="InterPro" id="IPR058240">
    <property type="entry name" value="rSAM_sf"/>
</dbReference>
<organism evidence="8">
    <name type="scientific">Anaerococcus vaginalis</name>
    <dbReference type="NCBI Taxonomy" id="33037"/>
    <lineage>
        <taxon>Bacteria</taxon>
        <taxon>Bacillati</taxon>
        <taxon>Bacillota</taxon>
        <taxon>Tissierellia</taxon>
        <taxon>Tissierellales</taxon>
        <taxon>Peptoniphilaceae</taxon>
        <taxon>Anaerococcus</taxon>
    </lineage>
</organism>
<dbReference type="AlphaFoldDB" id="A0A6N2U735"/>
<dbReference type="Pfam" id="PF04055">
    <property type="entry name" value="Radical_SAM"/>
    <property type="match status" value="1"/>
</dbReference>
<evidence type="ECO:0000256" key="4">
    <source>
        <dbReference type="ARBA" id="ARBA00022723"/>
    </source>
</evidence>
<evidence type="ECO:0000256" key="1">
    <source>
        <dbReference type="ARBA" id="ARBA00001966"/>
    </source>
</evidence>
<evidence type="ECO:0000256" key="5">
    <source>
        <dbReference type="ARBA" id="ARBA00023004"/>
    </source>
</evidence>
<dbReference type="SUPFAM" id="SSF102114">
    <property type="entry name" value="Radical SAM enzymes"/>
    <property type="match status" value="1"/>
</dbReference>
<reference evidence="8" key="1">
    <citation type="submission" date="2019-11" db="EMBL/GenBank/DDBJ databases">
        <authorList>
            <person name="Feng L."/>
        </authorList>
    </citation>
    <scope>NUCLEOTIDE SEQUENCE</scope>
    <source>
        <strain evidence="8">AvaginalisLFYP127</strain>
    </source>
</reference>
<proteinExistence type="predicted"/>
<dbReference type="SFLD" id="SFLDG01082">
    <property type="entry name" value="B12-binding_domain_containing"/>
    <property type="match status" value="1"/>
</dbReference>
<dbReference type="SFLD" id="SFLDS00029">
    <property type="entry name" value="Radical_SAM"/>
    <property type="match status" value="1"/>
</dbReference>
<dbReference type="SFLD" id="SFLDG01091">
    <property type="entry name" value="uncharacterized_CHP01210-like"/>
    <property type="match status" value="1"/>
</dbReference>
<dbReference type="PANTHER" id="PTHR11135">
    <property type="entry name" value="HISTONE ACETYLTRANSFERASE-RELATED"/>
    <property type="match status" value="1"/>
</dbReference>
<keyword evidence="5" id="KW-0408">Iron</keyword>
<protein>
    <submittedName>
        <fullName evidence="8">Coproporphyrinogen III oxidase</fullName>
    </submittedName>
</protein>
<sequence length="318" mass="37516">MNRDLPYFPISEYYKLEYGQKVYKLPVKLSLSCPNRDGEKSTKGCIFCSESGGSFENLPSYFTVDRQLEINKNYIGSRYKAKKFIAYFQNFSNTYVEFEKFKNIIEACNKEYIVAISISTRSDCITYKKLDFLSDFSKKTGIDIIIELGLQTANYKTLNILNRCEDLADFIKACNMINEYGFRICTHVILSLPWDDDEDIIETARIINVLRVKEVKIHSLFVIKNTKLEKMYQNNEFKMPSKEDYQKNVILFLRYINKDIAIQRLVGRAPKEDSVFCNWNCSWWMIRDEIIDYMNENNIFQGDMTCQKEYKKLKGEMK</sequence>
<dbReference type="GO" id="GO:0051539">
    <property type="term" value="F:4 iron, 4 sulfur cluster binding"/>
    <property type="evidence" value="ECO:0007669"/>
    <property type="project" value="UniProtKB-KW"/>
</dbReference>
<keyword evidence="4" id="KW-0479">Metal-binding</keyword>
<dbReference type="RefSeq" id="WP_156329356.1">
    <property type="nucleotide sequence ID" value="NZ_CACRSW010000029.1"/>
</dbReference>
<keyword evidence="3" id="KW-0949">S-adenosyl-L-methionine</keyword>
<keyword evidence="6" id="KW-0411">Iron-sulfur</keyword>
<dbReference type="SMART" id="SM00729">
    <property type="entry name" value="Elp3"/>
    <property type="match status" value="1"/>
</dbReference>
<gene>
    <name evidence="8" type="ORF">AVLFYP127_00963</name>
</gene>
<comment type="cofactor">
    <cofactor evidence="1">
        <name>[4Fe-4S] cluster</name>
        <dbReference type="ChEBI" id="CHEBI:49883"/>
    </cofactor>
</comment>
<evidence type="ECO:0000256" key="6">
    <source>
        <dbReference type="ARBA" id="ARBA00023014"/>
    </source>
</evidence>
<dbReference type="SFLD" id="SFLDG01086">
    <property type="entry name" value="elongater_protein-like"/>
    <property type="match status" value="1"/>
</dbReference>
<feature type="domain" description="Radical SAM core" evidence="7">
    <location>
        <begin position="17"/>
        <end position="259"/>
    </location>
</feature>
<dbReference type="Gene3D" id="3.20.20.70">
    <property type="entry name" value="Aldolase class I"/>
    <property type="match status" value="1"/>
</dbReference>
<name>A0A6N2U735_9FIRM</name>
<dbReference type="InterPro" id="IPR039661">
    <property type="entry name" value="ELP3"/>
</dbReference>
<keyword evidence="2" id="KW-0004">4Fe-4S</keyword>
<dbReference type="InterPro" id="IPR032432">
    <property type="entry name" value="Radical_SAM_C"/>
</dbReference>
<dbReference type="InterPro" id="IPR013785">
    <property type="entry name" value="Aldolase_TIM"/>
</dbReference>
<dbReference type="GO" id="GO:0003824">
    <property type="term" value="F:catalytic activity"/>
    <property type="evidence" value="ECO:0007669"/>
    <property type="project" value="InterPro"/>
</dbReference>
<dbReference type="InterPro" id="IPR005911">
    <property type="entry name" value="YhcC-like"/>
</dbReference>
<dbReference type="NCBIfam" id="TIGR01212">
    <property type="entry name" value="TIGR01212 family radical SAM protein"/>
    <property type="match status" value="1"/>
</dbReference>
<evidence type="ECO:0000256" key="3">
    <source>
        <dbReference type="ARBA" id="ARBA00022691"/>
    </source>
</evidence>
<dbReference type="EMBL" id="CACRSW010000029">
    <property type="protein sequence ID" value="VYT13239.1"/>
    <property type="molecule type" value="Genomic_DNA"/>
</dbReference>